<dbReference type="InterPro" id="IPR038056">
    <property type="entry name" value="YjbR-like_sf"/>
</dbReference>
<comment type="caution">
    <text evidence="1">The sequence shown here is derived from an EMBL/GenBank/DDBJ whole genome shotgun (WGS) entry which is preliminary data.</text>
</comment>
<dbReference type="EMBL" id="JAFREP010000020">
    <property type="protein sequence ID" value="MBO1320975.1"/>
    <property type="molecule type" value="Genomic_DNA"/>
</dbReference>
<keyword evidence="2" id="KW-1185">Reference proteome</keyword>
<dbReference type="Proteomes" id="UP000664417">
    <property type="component" value="Unassembled WGS sequence"/>
</dbReference>
<gene>
    <name evidence="1" type="ORF">J3U88_21030</name>
</gene>
<protein>
    <submittedName>
        <fullName evidence="1">MmcQ/YjbR family DNA-binding protein</fullName>
    </submittedName>
</protein>
<sequence length="139" mass="15827">MEFKQLDSFLRDLPAVTVDIKWENNLVYSVGDKMFAVTRVTKTCSAEAPVVDGEDGVPRLSFKTEPGLFDILTQKEGIQPAPYLARYKWVLLERIDVLQPDQLCDMLRMAHRLTLEKLSKKKQKELLAGHPSGQKRSLP</sequence>
<dbReference type="Pfam" id="PF04237">
    <property type="entry name" value="YjbR"/>
    <property type="match status" value="1"/>
</dbReference>
<keyword evidence="1" id="KW-0238">DNA-binding</keyword>
<reference evidence="1" key="1">
    <citation type="submission" date="2021-03" db="EMBL/GenBank/DDBJ databases">
        <authorList>
            <person name="Wang G."/>
        </authorList>
    </citation>
    <scope>NUCLEOTIDE SEQUENCE</scope>
    <source>
        <strain evidence="1">KCTC 12899</strain>
    </source>
</reference>
<proteinExistence type="predicted"/>
<dbReference type="SUPFAM" id="SSF142906">
    <property type="entry name" value="YjbR-like"/>
    <property type="match status" value="1"/>
</dbReference>
<dbReference type="InterPro" id="IPR058532">
    <property type="entry name" value="YjbR/MT2646/Rv2570-like"/>
</dbReference>
<accession>A0A8J7QIJ3</accession>
<dbReference type="Gene3D" id="3.90.1150.30">
    <property type="match status" value="1"/>
</dbReference>
<dbReference type="PANTHER" id="PTHR35145">
    <property type="entry name" value="CYTOPLASMIC PROTEIN-RELATED"/>
    <property type="match status" value="1"/>
</dbReference>
<dbReference type="AlphaFoldDB" id="A0A8J7QIJ3"/>
<evidence type="ECO:0000313" key="1">
    <source>
        <dbReference type="EMBL" id="MBO1320975.1"/>
    </source>
</evidence>
<name>A0A8J7QIJ3_9BACT</name>
<dbReference type="InterPro" id="IPR007351">
    <property type="entry name" value="YjbR"/>
</dbReference>
<evidence type="ECO:0000313" key="2">
    <source>
        <dbReference type="Proteomes" id="UP000664417"/>
    </source>
</evidence>
<organism evidence="1 2">
    <name type="scientific">Acanthopleuribacter pedis</name>
    <dbReference type="NCBI Taxonomy" id="442870"/>
    <lineage>
        <taxon>Bacteria</taxon>
        <taxon>Pseudomonadati</taxon>
        <taxon>Acidobacteriota</taxon>
        <taxon>Holophagae</taxon>
        <taxon>Acanthopleuribacterales</taxon>
        <taxon>Acanthopleuribacteraceae</taxon>
        <taxon>Acanthopleuribacter</taxon>
    </lineage>
</organism>
<dbReference type="RefSeq" id="WP_207860950.1">
    <property type="nucleotide sequence ID" value="NZ_JAFREP010000020.1"/>
</dbReference>
<dbReference type="PANTHER" id="PTHR35145:SF1">
    <property type="entry name" value="CYTOPLASMIC PROTEIN"/>
    <property type="match status" value="1"/>
</dbReference>
<dbReference type="GO" id="GO:0003677">
    <property type="term" value="F:DNA binding"/>
    <property type="evidence" value="ECO:0007669"/>
    <property type="project" value="UniProtKB-KW"/>
</dbReference>